<comment type="caution">
    <text evidence="2">The sequence shown here is derived from an EMBL/GenBank/DDBJ whole genome shotgun (WGS) entry which is preliminary data.</text>
</comment>
<evidence type="ECO:0000313" key="2">
    <source>
        <dbReference type="EMBL" id="ORC84054.1"/>
    </source>
</evidence>
<evidence type="ECO:0000256" key="1">
    <source>
        <dbReference type="SAM" id="SignalP"/>
    </source>
</evidence>
<feature type="chain" id="PRO_5012529716" evidence="1">
    <location>
        <begin position="27"/>
        <end position="102"/>
    </location>
</feature>
<name>A0A1X0NGZ4_9TRYP</name>
<proteinExistence type="predicted"/>
<organism evidence="2 3">
    <name type="scientific">Trypanosoma theileri</name>
    <dbReference type="NCBI Taxonomy" id="67003"/>
    <lineage>
        <taxon>Eukaryota</taxon>
        <taxon>Discoba</taxon>
        <taxon>Euglenozoa</taxon>
        <taxon>Kinetoplastea</taxon>
        <taxon>Metakinetoplastina</taxon>
        <taxon>Trypanosomatida</taxon>
        <taxon>Trypanosomatidae</taxon>
        <taxon>Trypanosoma</taxon>
    </lineage>
</organism>
<dbReference type="GeneID" id="39990335"/>
<accession>A0A1X0NGZ4</accession>
<protein>
    <submittedName>
        <fullName evidence="2">Uncharacterized protein</fullName>
    </submittedName>
</protein>
<dbReference type="AlphaFoldDB" id="A0A1X0NGZ4"/>
<dbReference type="EMBL" id="NBCO01000050">
    <property type="protein sequence ID" value="ORC84054.1"/>
    <property type="molecule type" value="Genomic_DNA"/>
</dbReference>
<dbReference type="Proteomes" id="UP000192257">
    <property type="component" value="Unassembled WGS sequence"/>
</dbReference>
<keyword evidence="3" id="KW-1185">Reference proteome</keyword>
<reference evidence="2 3" key="1">
    <citation type="submission" date="2017-03" db="EMBL/GenBank/DDBJ databases">
        <title>An alternative strategy for trypanosome survival in the mammalian bloodstream revealed through genome and transcriptome analysis of the ubiquitous bovine parasite Trypanosoma (Megatrypanum) theileri.</title>
        <authorList>
            <person name="Kelly S."/>
            <person name="Ivens A."/>
            <person name="Mott A."/>
            <person name="O'Neill E."/>
            <person name="Emms D."/>
            <person name="Macleod O."/>
            <person name="Voorheis P."/>
            <person name="Matthews J."/>
            <person name="Matthews K."/>
            <person name="Carrington M."/>
        </authorList>
    </citation>
    <scope>NUCLEOTIDE SEQUENCE [LARGE SCALE GENOMIC DNA]</scope>
    <source>
        <strain evidence="2">Edinburgh</strain>
    </source>
</reference>
<gene>
    <name evidence="2" type="ORF">TM35_000501080</name>
</gene>
<dbReference type="VEuPathDB" id="TriTrypDB:TM35_000501080"/>
<feature type="signal peptide" evidence="1">
    <location>
        <begin position="1"/>
        <end position="26"/>
    </location>
</feature>
<sequence>MIMMMMRRVMCVLAVVLCCAGGCTMADPVDWEGFPHVNETEKKQALGLVCKHNSKATIGGFTCKDAIPPPEATKPDASVPQEQQQQQQPLLLLLLLLDNQRR</sequence>
<dbReference type="RefSeq" id="XP_028878120.1">
    <property type="nucleotide sequence ID" value="XM_029030555.1"/>
</dbReference>
<keyword evidence="1" id="KW-0732">Signal</keyword>
<evidence type="ECO:0000313" key="3">
    <source>
        <dbReference type="Proteomes" id="UP000192257"/>
    </source>
</evidence>